<dbReference type="RefSeq" id="WP_157299703.1">
    <property type="nucleotide sequence ID" value="NZ_BAAAZB010000010.1"/>
</dbReference>
<organism evidence="5 6">
    <name type="scientific">Chitinophaga oryziterrae</name>
    <dbReference type="NCBI Taxonomy" id="1031224"/>
    <lineage>
        <taxon>Bacteria</taxon>
        <taxon>Pseudomonadati</taxon>
        <taxon>Bacteroidota</taxon>
        <taxon>Chitinophagia</taxon>
        <taxon>Chitinophagales</taxon>
        <taxon>Chitinophagaceae</taxon>
        <taxon>Chitinophaga</taxon>
    </lineage>
</organism>
<keyword evidence="3" id="KW-0804">Transcription</keyword>
<evidence type="ECO:0000256" key="3">
    <source>
        <dbReference type="ARBA" id="ARBA00023163"/>
    </source>
</evidence>
<evidence type="ECO:0000256" key="2">
    <source>
        <dbReference type="ARBA" id="ARBA00023125"/>
    </source>
</evidence>
<dbReference type="InterPro" id="IPR018060">
    <property type="entry name" value="HTH_AraC"/>
</dbReference>
<feature type="domain" description="HTH araC/xylS-type" evidence="4">
    <location>
        <begin position="202"/>
        <end position="300"/>
    </location>
</feature>
<dbReference type="AlphaFoldDB" id="A0A6N8JA32"/>
<dbReference type="InterPro" id="IPR014710">
    <property type="entry name" value="RmlC-like_jellyroll"/>
</dbReference>
<dbReference type="Proteomes" id="UP000468388">
    <property type="component" value="Unassembled WGS sequence"/>
</dbReference>
<keyword evidence="2" id="KW-0238">DNA-binding</keyword>
<dbReference type="InterPro" id="IPR009057">
    <property type="entry name" value="Homeodomain-like_sf"/>
</dbReference>
<dbReference type="PANTHER" id="PTHR46796:SF7">
    <property type="entry name" value="ARAC FAMILY TRANSCRIPTIONAL REGULATOR"/>
    <property type="match status" value="1"/>
</dbReference>
<dbReference type="SUPFAM" id="SSF51182">
    <property type="entry name" value="RmlC-like cupins"/>
    <property type="match status" value="1"/>
</dbReference>
<dbReference type="OrthoDB" id="2666928at2"/>
<dbReference type="EMBL" id="WRXO01000002">
    <property type="protein sequence ID" value="MVT41089.1"/>
    <property type="molecule type" value="Genomic_DNA"/>
</dbReference>
<dbReference type="GO" id="GO:0003700">
    <property type="term" value="F:DNA-binding transcription factor activity"/>
    <property type="evidence" value="ECO:0007669"/>
    <property type="project" value="InterPro"/>
</dbReference>
<dbReference type="PROSITE" id="PS01124">
    <property type="entry name" value="HTH_ARAC_FAMILY_2"/>
    <property type="match status" value="1"/>
</dbReference>
<protein>
    <submittedName>
        <fullName evidence="5">Helix-turn-helix domain-containing protein</fullName>
    </submittedName>
</protein>
<evidence type="ECO:0000259" key="4">
    <source>
        <dbReference type="PROSITE" id="PS01124"/>
    </source>
</evidence>
<comment type="caution">
    <text evidence="5">The sequence shown here is derived from an EMBL/GenBank/DDBJ whole genome shotgun (WGS) entry which is preliminary data.</text>
</comment>
<dbReference type="Gene3D" id="1.10.10.60">
    <property type="entry name" value="Homeodomain-like"/>
    <property type="match status" value="2"/>
</dbReference>
<dbReference type="Gene3D" id="2.60.120.10">
    <property type="entry name" value="Jelly Rolls"/>
    <property type="match status" value="1"/>
</dbReference>
<sequence length="302" mass="33830">MDALSSILEVTKLKGLVCDRLVVSGPWGLEVVQTENAQFWRLIKGSCIVSLYDSQPVSMQEGDIVIIPHGASHWVADHVSSRRVTPAEYINGNIDGSPFFKGPGEETIVIGGHFSFDQNQTHPFIKDLPPVIRISQFGTRYGKLLEHTAGLMMTELDGEHKGSTIMRRNLAEILFVTVIRAYLEQSSQHTGFLSALGDSQISNALKLMHDMPEQNWTLESLAKSVAMSRSVFAGRFKKLVGETPLSYLTNWRINRARDLLTTEKLSMDEIAFKIGYHSEQAFNRVFKAKTGKTPAIYRKSRM</sequence>
<dbReference type="InterPro" id="IPR018062">
    <property type="entry name" value="HTH_AraC-typ_CS"/>
</dbReference>
<keyword evidence="1" id="KW-0805">Transcription regulation</keyword>
<dbReference type="PANTHER" id="PTHR46796">
    <property type="entry name" value="HTH-TYPE TRANSCRIPTIONAL ACTIVATOR RHAS-RELATED"/>
    <property type="match status" value="1"/>
</dbReference>
<keyword evidence="6" id="KW-1185">Reference proteome</keyword>
<dbReference type="InterPro" id="IPR050204">
    <property type="entry name" value="AraC_XylS_family_regulators"/>
</dbReference>
<dbReference type="InterPro" id="IPR011051">
    <property type="entry name" value="RmlC_Cupin_sf"/>
</dbReference>
<dbReference type="PROSITE" id="PS00041">
    <property type="entry name" value="HTH_ARAC_FAMILY_1"/>
    <property type="match status" value="1"/>
</dbReference>
<accession>A0A6N8JA32</accession>
<evidence type="ECO:0000313" key="6">
    <source>
        <dbReference type="Proteomes" id="UP000468388"/>
    </source>
</evidence>
<dbReference type="Pfam" id="PF12833">
    <property type="entry name" value="HTH_18"/>
    <property type="match status" value="1"/>
</dbReference>
<dbReference type="Pfam" id="PF12852">
    <property type="entry name" value="Cupin_6"/>
    <property type="match status" value="1"/>
</dbReference>
<evidence type="ECO:0000313" key="5">
    <source>
        <dbReference type="EMBL" id="MVT41089.1"/>
    </source>
</evidence>
<dbReference type="InterPro" id="IPR032783">
    <property type="entry name" value="AraC_lig"/>
</dbReference>
<name>A0A6N8JA32_9BACT</name>
<reference evidence="5 6" key="1">
    <citation type="submission" date="2019-12" db="EMBL/GenBank/DDBJ databases">
        <title>The draft genomic sequence of strain Chitinophaga oryziterrae JCM 16595.</title>
        <authorList>
            <person name="Zhang X."/>
        </authorList>
    </citation>
    <scope>NUCLEOTIDE SEQUENCE [LARGE SCALE GENOMIC DNA]</scope>
    <source>
        <strain evidence="5 6">JCM 16595</strain>
    </source>
</reference>
<dbReference type="GO" id="GO:0043565">
    <property type="term" value="F:sequence-specific DNA binding"/>
    <property type="evidence" value="ECO:0007669"/>
    <property type="project" value="InterPro"/>
</dbReference>
<proteinExistence type="predicted"/>
<gene>
    <name evidence="5" type="ORF">GO495_10895</name>
</gene>
<evidence type="ECO:0000256" key="1">
    <source>
        <dbReference type="ARBA" id="ARBA00023015"/>
    </source>
</evidence>
<dbReference type="SMART" id="SM00342">
    <property type="entry name" value="HTH_ARAC"/>
    <property type="match status" value="1"/>
</dbReference>
<dbReference type="SUPFAM" id="SSF46689">
    <property type="entry name" value="Homeodomain-like"/>
    <property type="match status" value="2"/>
</dbReference>